<evidence type="ECO:0000313" key="9">
    <source>
        <dbReference type="Proteomes" id="UP000182624"/>
    </source>
</evidence>
<dbReference type="Gene3D" id="3.10.450.30">
    <property type="entry name" value="Microbial ribonucleases"/>
    <property type="match status" value="1"/>
</dbReference>
<dbReference type="AlphaFoldDB" id="A0A1I5WFN9"/>
<evidence type="ECO:0000256" key="3">
    <source>
        <dbReference type="ARBA" id="ARBA00022214"/>
    </source>
</evidence>
<dbReference type="RefSeq" id="WP_242949403.1">
    <property type="nucleotide sequence ID" value="NZ_FOXO01000022.1"/>
</dbReference>
<dbReference type="PROSITE" id="PS51257">
    <property type="entry name" value="PROKAR_LIPOPROTEIN"/>
    <property type="match status" value="1"/>
</dbReference>
<evidence type="ECO:0000256" key="1">
    <source>
        <dbReference type="ARBA" id="ARBA00004613"/>
    </source>
</evidence>
<keyword evidence="9" id="KW-1185">Reference proteome</keyword>
<protein>
    <recommendedName>
        <fullName evidence="3">Ribonuclease</fullName>
    </recommendedName>
</protein>
<evidence type="ECO:0000256" key="5">
    <source>
        <dbReference type="ARBA" id="ARBA00022722"/>
    </source>
</evidence>
<evidence type="ECO:0000256" key="2">
    <source>
        <dbReference type="ARBA" id="ARBA00009006"/>
    </source>
</evidence>
<dbReference type="InterPro" id="IPR001887">
    <property type="entry name" value="Barnase"/>
</dbReference>
<dbReference type="GO" id="GO:0016787">
    <property type="term" value="F:hydrolase activity"/>
    <property type="evidence" value="ECO:0007669"/>
    <property type="project" value="UniProtKB-KW"/>
</dbReference>
<proteinExistence type="inferred from homology"/>
<accession>A0A1I5WFN9</accession>
<dbReference type="PRINTS" id="PR00117">
    <property type="entry name" value="BARNASE"/>
</dbReference>
<comment type="similarity">
    <text evidence="2">Belongs to the ribonuclease N1/T1 family.</text>
</comment>
<sequence length="206" mass="22843">MKRNNGQIIVTALLFVMLTLFGCGKSEISENAISRTASITEESEAVRENDTVSEKPETVVAEATSGNYDSYAGVETTTESYDVVSADESSSKAVIDEYGIYDSKDEVALYIVTYDKLPSNYITKKEAKKLGWSGGSLESYAPGKCIGGDYFGNYEGNLPEDAQYHECDIDTLGKKSRGAKRIVYSDDGYIYYTEDHYETFELLYEP</sequence>
<evidence type="ECO:0000256" key="7">
    <source>
        <dbReference type="PIRSR" id="PIRSR001013-1"/>
    </source>
</evidence>
<dbReference type="SUPFAM" id="SSF53933">
    <property type="entry name" value="Microbial ribonucleases"/>
    <property type="match status" value="1"/>
</dbReference>
<dbReference type="GO" id="GO:0005576">
    <property type="term" value="C:extracellular region"/>
    <property type="evidence" value="ECO:0007669"/>
    <property type="project" value="UniProtKB-SubCell"/>
</dbReference>
<evidence type="ECO:0000313" key="8">
    <source>
        <dbReference type="EMBL" id="SFQ18398.1"/>
    </source>
</evidence>
<dbReference type="Proteomes" id="UP000182624">
    <property type="component" value="Unassembled WGS sequence"/>
</dbReference>
<evidence type="ECO:0000256" key="6">
    <source>
        <dbReference type="ARBA" id="ARBA00022801"/>
    </source>
</evidence>
<feature type="active site" description="Proton donor" evidence="7">
    <location>
        <position position="196"/>
    </location>
</feature>
<keyword evidence="4" id="KW-0964">Secreted</keyword>
<gene>
    <name evidence="8" type="ORF">SAMN04487928_12226</name>
</gene>
<comment type="subcellular location">
    <subcellularLocation>
        <location evidence="1">Secreted</location>
    </subcellularLocation>
</comment>
<evidence type="ECO:0000256" key="4">
    <source>
        <dbReference type="ARBA" id="ARBA00022525"/>
    </source>
</evidence>
<keyword evidence="6" id="KW-0378">Hydrolase</keyword>
<dbReference type="Pfam" id="PF00545">
    <property type="entry name" value="Ribonuclease"/>
    <property type="match status" value="1"/>
</dbReference>
<dbReference type="EMBL" id="FOXO01000022">
    <property type="protein sequence ID" value="SFQ18398.1"/>
    <property type="molecule type" value="Genomic_DNA"/>
</dbReference>
<dbReference type="InterPro" id="IPR016191">
    <property type="entry name" value="Ribonuclease/ribotoxin"/>
</dbReference>
<name>A0A1I5WFN9_9FIRM</name>
<organism evidence="8 9">
    <name type="scientific">Butyrivibrio proteoclasticus</name>
    <dbReference type="NCBI Taxonomy" id="43305"/>
    <lineage>
        <taxon>Bacteria</taxon>
        <taxon>Bacillati</taxon>
        <taxon>Bacillota</taxon>
        <taxon>Clostridia</taxon>
        <taxon>Lachnospirales</taxon>
        <taxon>Lachnospiraceae</taxon>
        <taxon>Butyrivibrio</taxon>
    </lineage>
</organism>
<reference evidence="9" key="1">
    <citation type="submission" date="2016-10" db="EMBL/GenBank/DDBJ databases">
        <authorList>
            <person name="Varghese N."/>
            <person name="Submissions S."/>
        </authorList>
    </citation>
    <scope>NUCLEOTIDE SEQUENCE [LARGE SCALE GENOMIC DNA]</scope>
    <source>
        <strain evidence="9">P18</strain>
    </source>
</reference>
<dbReference type="GO" id="GO:0004521">
    <property type="term" value="F:RNA endonuclease activity"/>
    <property type="evidence" value="ECO:0007669"/>
    <property type="project" value="InterPro"/>
</dbReference>
<dbReference type="GO" id="GO:0003723">
    <property type="term" value="F:RNA binding"/>
    <property type="evidence" value="ECO:0007669"/>
    <property type="project" value="InterPro"/>
</dbReference>
<dbReference type="InterPro" id="IPR000026">
    <property type="entry name" value="N1-like"/>
</dbReference>
<keyword evidence="5" id="KW-0540">Nuclease</keyword>
<feature type="active site" description="Proton acceptor" evidence="7">
    <location>
        <position position="166"/>
    </location>
</feature>